<evidence type="ECO:0000259" key="1">
    <source>
        <dbReference type="Pfam" id="PF02955"/>
    </source>
</evidence>
<gene>
    <name evidence="2" type="ORF">GGR34_000560</name>
</gene>
<dbReference type="GO" id="GO:0005524">
    <property type="term" value="F:ATP binding"/>
    <property type="evidence" value="ECO:0007669"/>
    <property type="project" value="InterPro"/>
</dbReference>
<dbReference type="InterPro" id="IPR053191">
    <property type="entry name" value="DcsG_Biosynth_Enzyme"/>
</dbReference>
<organism evidence="2 3">
    <name type="scientific">Microvirga flocculans</name>
    <dbReference type="NCBI Taxonomy" id="217168"/>
    <lineage>
        <taxon>Bacteria</taxon>
        <taxon>Pseudomonadati</taxon>
        <taxon>Pseudomonadota</taxon>
        <taxon>Alphaproteobacteria</taxon>
        <taxon>Hyphomicrobiales</taxon>
        <taxon>Methylobacteriaceae</taxon>
        <taxon>Microvirga</taxon>
    </lineage>
</organism>
<evidence type="ECO:0000313" key="2">
    <source>
        <dbReference type="EMBL" id="MBB4038931.1"/>
    </source>
</evidence>
<keyword evidence="2" id="KW-0436">Ligase</keyword>
<reference evidence="2 3" key="1">
    <citation type="submission" date="2020-08" db="EMBL/GenBank/DDBJ databases">
        <title>Genomic Encyclopedia of Type Strains, Phase IV (KMG-IV): sequencing the most valuable type-strain genomes for metagenomic binning, comparative biology and taxonomic classification.</title>
        <authorList>
            <person name="Goeker M."/>
        </authorList>
    </citation>
    <scope>NUCLEOTIDE SEQUENCE [LARGE SCALE GENOMIC DNA]</scope>
    <source>
        <strain evidence="2 3">DSM 15743</strain>
    </source>
</reference>
<name>A0A7W6ICH1_9HYPH</name>
<dbReference type="GO" id="GO:0004363">
    <property type="term" value="F:glutathione synthase activity"/>
    <property type="evidence" value="ECO:0007669"/>
    <property type="project" value="InterPro"/>
</dbReference>
<proteinExistence type="predicted"/>
<sequence>MILVATCSEYPHPTPNLEALLKALRALGMDADHRPWKTAPVAAFAEAEAVLPLCCWDYYDDPAAFLAWIDALDARGARLINDPSLLRWNFRKTYLLELAKAGLPVPTTFHLPQASRDAVERIMEMQGWQVAVLKPVSSQSGHGVRKLDRAERDRWSLDRSGTDMLLQEFQPDIASLGETTLTFIDGAFSHAVRRVLKPGEWRANPQFGITYEPIAASRDMIDAGASYLASLPQTPLYARVDGIARPNGFMLNELELIDPYLYLEFAPGSAERMAQALLRRIGERDAERHPASLSHHRLTLS</sequence>
<comment type="caution">
    <text evidence="2">The sequence shown here is derived from an EMBL/GenBank/DDBJ whole genome shotgun (WGS) entry which is preliminary data.</text>
</comment>
<dbReference type="RefSeq" id="WP_051434919.1">
    <property type="nucleotide sequence ID" value="NZ_JACIDC010000001.1"/>
</dbReference>
<evidence type="ECO:0000313" key="3">
    <source>
        <dbReference type="Proteomes" id="UP000519439"/>
    </source>
</evidence>
<dbReference type="SUPFAM" id="SSF56059">
    <property type="entry name" value="Glutathione synthetase ATP-binding domain-like"/>
    <property type="match status" value="1"/>
</dbReference>
<accession>A0A7W6ICH1</accession>
<dbReference type="PANTHER" id="PTHR39217:SF1">
    <property type="entry name" value="GLUTATHIONE SYNTHETASE"/>
    <property type="match status" value="1"/>
</dbReference>
<dbReference type="AlphaFoldDB" id="A0A7W6ICH1"/>
<keyword evidence="3" id="KW-1185">Reference proteome</keyword>
<feature type="domain" description="Prokaryotic glutathione synthetase ATP-binding" evidence="1">
    <location>
        <begin position="117"/>
        <end position="212"/>
    </location>
</feature>
<dbReference type="Pfam" id="PF02955">
    <property type="entry name" value="GSH-S_ATP"/>
    <property type="match status" value="1"/>
</dbReference>
<dbReference type="Proteomes" id="UP000519439">
    <property type="component" value="Unassembled WGS sequence"/>
</dbReference>
<protein>
    <submittedName>
        <fullName evidence="2">Glutathione synthase/RimK-type ligase-like ATP-grasp enzyme</fullName>
    </submittedName>
</protein>
<dbReference type="PANTHER" id="PTHR39217">
    <property type="match status" value="1"/>
</dbReference>
<dbReference type="InterPro" id="IPR004218">
    <property type="entry name" value="GSHS_ATP-bd"/>
</dbReference>
<dbReference type="EMBL" id="JACIDC010000001">
    <property type="protein sequence ID" value="MBB4038931.1"/>
    <property type="molecule type" value="Genomic_DNA"/>
</dbReference>